<dbReference type="Gene3D" id="1.20.1070.10">
    <property type="entry name" value="Rhodopsin 7-helix transmembrane proteins"/>
    <property type="match status" value="1"/>
</dbReference>
<feature type="domain" description="G-protein coupled receptors family 1 profile" evidence="9">
    <location>
        <begin position="64"/>
        <end position="333"/>
    </location>
</feature>
<evidence type="ECO:0000256" key="4">
    <source>
        <dbReference type="ARBA" id="ARBA00022989"/>
    </source>
</evidence>
<keyword evidence="7" id="KW-0807">Transducer</keyword>
<keyword evidence="11" id="KW-1185">Reference proteome</keyword>
<dbReference type="PANTHER" id="PTHR37441:SF4">
    <property type="entry name" value="G-PROTEIN COUPLED RECEPTORS FAMILY 1 PROFILE DOMAIN-CONTAINING PROTEIN"/>
    <property type="match status" value="1"/>
</dbReference>
<keyword evidence="5" id="KW-0297">G-protein coupled receptor</keyword>
<dbReference type="InterPro" id="IPR040435">
    <property type="entry name" value="Put_GPCR_Chromadorea"/>
</dbReference>
<dbReference type="PROSITE" id="PS50262">
    <property type="entry name" value="G_PROTEIN_RECEP_F1_2"/>
    <property type="match status" value="1"/>
</dbReference>
<feature type="transmembrane region" description="Helical" evidence="8">
    <location>
        <begin position="167"/>
        <end position="192"/>
    </location>
</feature>
<organism evidence="10 11">
    <name type="scientific">Bursaphelenchus okinawaensis</name>
    <dbReference type="NCBI Taxonomy" id="465554"/>
    <lineage>
        <taxon>Eukaryota</taxon>
        <taxon>Metazoa</taxon>
        <taxon>Ecdysozoa</taxon>
        <taxon>Nematoda</taxon>
        <taxon>Chromadorea</taxon>
        <taxon>Rhabditida</taxon>
        <taxon>Tylenchina</taxon>
        <taxon>Tylenchomorpha</taxon>
        <taxon>Aphelenchoidea</taxon>
        <taxon>Aphelenchoididae</taxon>
        <taxon>Bursaphelenchus</taxon>
    </lineage>
</organism>
<dbReference type="SUPFAM" id="SSF81321">
    <property type="entry name" value="Family A G protein-coupled receptor-like"/>
    <property type="match status" value="1"/>
</dbReference>
<proteinExistence type="predicted"/>
<protein>
    <recommendedName>
        <fullName evidence="9">G-protein coupled receptors family 1 profile domain-containing protein</fullName>
    </recommendedName>
</protein>
<keyword evidence="4 8" id="KW-1133">Transmembrane helix</keyword>
<dbReference type="EMBL" id="CAJFDH010000003">
    <property type="protein sequence ID" value="CAD5215952.1"/>
    <property type="molecule type" value="Genomic_DNA"/>
</dbReference>
<dbReference type="GO" id="GO:0004930">
    <property type="term" value="F:G protein-coupled receptor activity"/>
    <property type="evidence" value="ECO:0007669"/>
    <property type="project" value="UniProtKB-KW"/>
</dbReference>
<dbReference type="PANTHER" id="PTHR37441">
    <property type="entry name" value="PROTEIN CBG16518"/>
    <property type="match status" value="1"/>
</dbReference>
<keyword evidence="5" id="KW-0675">Receptor</keyword>
<evidence type="ECO:0000256" key="8">
    <source>
        <dbReference type="SAM" id="Phobius"/>
    </source>
</evidence>
<feature type="transmembrane region" description="Helical" evidence="8">
    <location>
        <begin position="55"/>
        <end position="78"/>
    </location>
</feature>
<feature type="transmembrane region" description="Helical" evidence="8">
    <location>
        <begin position="90"/>
        <end position="111"/>
    </location>
</feature>
<feature type="transmembrane region" description="Helical" evidence="8">
    <location>
        <begin position="317"/>
        <end position="336"/>
    </location>
</feature>
<feature type="transmembrane region" description="Helical" evidence="8">
    <location>
        <begin position="260"/>
        <end position="283"/>
    </location>
</feature>
<sequence length="379" mass="44305">MNINPFEHCEEYTPIKDDKYIPCHNFTEDEDPCWYLEELHTTKDFRQLSLAVVPFILSSLTLLFNIIFIYVVAKLVLYRRKSSRKRYSFLINRALSTLTTQILFYVLLIIWKAGGLSYWTTCILLCLGGVSVFTHAGTYIVMTWLLYEAVARPLWYKMKVVMRFCLWLIFGIWMVAGVLSLGLGLILATLFYPDTTPIDCEYHTCQFPVFFCFVVVISLSYFSVIFFYSFMLIRIRMKDKFRNAADDTTMSRNMKTLRRLALNLLTFSIWKIPLIGIGIAALLDLDELRQLGYDEKSSCKTFLKAKLFYKAELFGSISLWLWLLGLGMDPIINIICDPPLLHYCKYYLNHYYLLFKNFLSDKKTSEKPRRGDDTCSGEF</sequence>
<dbReference type="OrthoDB" id="5866823at2759"/>
<keyword evidence="6 8" id="KW-0472">Membrane</keyword>
<accession>A0A811KKE6</accession>
<name>A0A811KKE6_9BILA</name>
<dbReference type="EMBL" id="CAJFCW020000003">
    <property type="protein sequence ID" value="CAG9105076.1"/>
    <property type="molecule type" value="Genomic_DNA"/>
</dbReference>
<evidence type="ECO:0000259" key="9">
    <source>
        <dbReference type="PROSITE" id="PS50262"/>
    </source>
</evidence>
<dbReference type="Proteomes" id="UP000614601">
    <property type="component" value="Unassembled WGS sequence"/>
</dbReference>
<dbReference type="CDD" id="cd00637">
    <property type="entry name" value="7tm_classA_rhodopsin-like"/>
    <property type="match status" value="1"/>
</dbReference>
<keyword evidence="2" id="KW-1003">Cell membrane</keyword>
<dbReference type="InterPro" id="IPR017452">
    <property type="entry name" value="GPCR_Rhodpsn_7TM"/>
</dbReference>
<evidence type="ECO:0000256" key="3">
    <source>
        <dbReference type="ARBA" id="ARBA00022692"/>
    </source>
</evidence>
<feature type="transmembrane region" description="Helical" evidence="8">
    <location>
        <begin position="207"/>
        <end position="233"/>
    </location>
</feature>
<evidence type="ECO:0000256" key="5">
    <source>
        <dbReference type="ARBA" id="ARBA00023040"/>
    </source>
</evidence>
<comment type="subcellular location">
    <subcellularLocation>
        <location evidence="1">Cell membrane</location>
        <topology evidence="1">Multi-pass membrane protein</topology>
    </subcellularLocation>
</comment>
<evidence type="ECO:0000313" key="11">
    <source>
        <dbReference type="Proteomes" id="UP000614601"/>
    </source>
</evidence>
<evidence type="ECO:0000313" key="10">
    <source>
        <dbReference type="EMBL" id="CAD5215952.1"/>
    </source>
</evidence>
<keyword evidence="3 8" id="KW-0812">Transmembrane</keyword>
<evidence type="ECO:0000256" key="1">
    <source>
        <dbReference type="ARBA" id="ARBA00004651"/>
    </source>
</evidence>
<dbReference type="Proteomes" id="UP000783686">
    <property type="component" value="Unassembled WGS sequence"/>
</dbReference>
<comment type="caution">
    <text evidence="10">The sequence shown here is derived from an EMBL/GenBank/DDBJ whole genome shotgun (WGS) entry which is preliminary data.</text>
</comment>
<feature type="transmembrane region" description="Helical" evidence="8">
    <location>
        <begin position="117"/>
        <end position="147"/>
    </location>
</feature>
<evidence type="ECO:0000256" key="7">
    <source>
        <dbReference type="ARBA" id="ARBA00023224"/>
    </source>
</evidence>
<reference evidence="10" key="1">
    <citation type="submission" date="2020-09" db="EMBL/GenBank/DDBJ databases">
        <authorList>
            <person name="Kikuchi T."/>
        </authorList>
    </citation>
    <scope>NUCLEOTIDE SEQUENCE</scope>
    <source>
        <strain evidence="10">SH1</strain>
    </source>
</reference>
<evidence type="ECO:0000256" key="6">
    <source>
        <dbReference type="ARBA" id="ARBA00023136"/>
    </source>
</evidence>
<dbReference type="AlphaFoldDB" id="A0A811KKE6"/>
<gene>
    <name evidence="10" type="ORF">BOKJ2_LOCUS6350</name>
</gene>
<evidence type="ECO:0000256" key="2">
    <source>
        <dbReference type="ARBA" id="ARBA00022475"/>
    </source>
</evidence>
<dbReference type="GO" id="GO:0005886">
    <property type="term" value="C:plasma membrane"/>
    <property type="evidence" value="ECO:0007669"/>
    <property type="project" value="UniProtKB-SubCell"/>
</dbReference>